<proteinExistence type="predicted"/>
<organism evidence="1 2">
    <name type="scientific">Camellia lanceoleosa</name>
    <dbReference type="NCBI Taxonomy" id="1840588"/>
    <lineage>
        <taxon>Eukaryota</taxon>
        <taxon>Viridiplantae</taxon>
        <taxon>Streptophyta</taxon>
        <taxon>Embryophyta</taxon>
        <taxon>Tracheophyta</taxon>
        <taxon>Spermatophyta</taxon>
        <taxon>Magnoliopsida</taxon>
        <taxon>eudicotyledons</taxon>
        <taxon>Gunneridae</taxon>
        <taxon>Pentapetalae</taxon>
        <taxon>asterids</taxon>
        <taxon>Ericales</taxon>
        <taxon>Theaceae</taxon>
        <taxon>Camellia</taxon>
    </lineage>
</organism>
<protein>
    <submittedName>
        <fullName evidence="1">Uncharacterized protein</fullName>
    </submittedName>
</protein>
<keyword evidence="2" id="KW-1185">Reference proteome</keyword>
<evidence type="ECO:0000313" key="1">
    <source>
        <dbReference type="EMBL" id="KAI8003455.1"/>
    </source>
</evidence>
<name>A0ACC0GRJ2_9ERIC</name>
<dbReference type="EMBL" id="CM045766">
    <property type="protein sequence ID" value="KAI8003455.1"/>
    <property type="molecule type" value="Genomic_DNA"/>
</dbReference>
<gene>
    <name evidence="1" type="ORF">LOK49_LG08G02581</name>
</gene>
<accession>A0ACC0GRJ2</accession>
<reference evidence="1 2" key="1">
    <citation type="journal article" date="2022" name="Plant J.">
        <title>Chromosome-level genome of Camellia lanceoleosa provides a valuable resource for understanding genome evolution and self-incompatibility.</title>
        <authorList>
            <person name="Gong W."/>
            <person name="Xiao S."/>
            <person name="Wang L."/>
            <person name="Liao Z."/>
            <person name="Chang Y."/>
            <person name="Mo W."/>
            <person name="Hu G."/>
            <person name="Li W."/>
            <person name="Zhao G."/>
            <person name="Zhu H."/>
            <person name="Hu X."/>
            <person name="Ji K."/>
            <person name="Xiang X."/>
            <person name="Song Q."/>
            <person name="Yuan D."/>
            <person name="Jin S."/>
            <person name="Zhang L."/>
        </authorList>
    </citation>
    <scope>NUCLEOTIDE SEQUENCE [LARGE SCALE GENOMIC DNA]</scope>
    <source>
        <strain evidence="1">SQ_2022a</strain>
    </source>
</reference>
<sequence>MAYYANLSSEQQFQAWNLYKQLDSDGDETVRVQDYSDFLKDKGYLKKVPPNLFMNLFSMLDKNGDGTLDFEDYITLYYMIEGRGIWCYDGCGVMLWGINLVCVKCYKASGTTYELCCRCFQNRNFKHQHCFLG</sequence>
<dbReference type="Proteomes" id="UP001060215">
    <property type="component" value="Chromosome 9"/>
</dbReference>
<comment type="caution">
    <text evidence="1">The sequence shown here is derived from an EMBL/GenBank/DDBJ whole genome shotgun (WGS) entry which is preliminary data.</text>
</comment>
<evidence type="ECO:0000313" key="2">
    <source>
        <dbReference type="Proteomes" id="UP001060215"/>
    </source>
</evidence>